<keyword evidence="3" id="KW-1185">Reference proteome</keyword>
<evidence type="ECO:0000313" key="2">
    <source>
        <dbReference type="EMBL" id="OCK84929.1"/>
    </source>
</evidence>
<protein>
    <recommendedName>
        <fullName evidence="4">Secreted protein</fullName>
    </recommendedName>
</protein>
<dbReference type="EMBL" id="KV744827">
    <property type="protein sequence ID" value="OCK84929.1"/>
    <property type="molecule type" value="Genomic_DNA"/>
</dbReference>
<evidence type="ECO:0000256" key="1">
    <source>
        <dbReference type="SAM" id="SignalP"/>
    </source>
</evidence>
<dbReference type="AlphaFoldDB" id="A0A8E2JJN1"/>
<feature type="chain" id="PRO_5034834236" description="Secreted protein" evidence="1">
    <location>
        <begin position="20"/>
        <end position="103"/>
    </location>
</feature>
<evidence type="ECO:0000313" key="3">
    <source>
        <dbReference type="Proteomes" id="UP000250266"/>
    </source>
</evidence>
<reference evidence="2 3" key="1">
    <citation type="journal article" date="2016" name="Nat. Commun.">
        <title>Ectomycorrhizal ecology is imprinted in the genome of the dominant symbiotic fungus Cenococcum geophilum.</title>
        <authorList>
            <consortium name="DOE Joint Genome Institute"/>
            <person name="Peter M."/>
            <person name="Kohler A."/>
            <person name="Ohm R.A."/>
            <person name="Kuo A."/>
            <person name="Krutzmann J."/>
            <person name="Morin E."/>
            <person name="Arend M."/>
            <person name="Barry K.W."/>
            <person name="Binder M."/>
            <person name="Choi C."/>
            <person name="Clum A."/>
            <person name="Copeland A."/>
            <person name="Grisel N."/>
            <person name="Haridas S."/>
            <person name="Kipfer T."/>
            <person name="LaButti K."/>
            <person name="Lindquist E."/>
            <person name="Lipzen A."/>
            <person name="Maire R."/>
            <person name="Meier B."/>
            <person name="Mihaltcheva S."/>
            <person name="Molinier V."/>
            <person name="Murat C."/>
            <person name="Poggeler S."/>
            <person name="Quandt C.A."/>
            <person name="Sperisen C."/>
            <person name="Tritt A."/>
            <person name="Tisserant E."/>
            <person name="Crous P.W."/>
            <person name="Henrissat B."/>
            <person name="Nehls U."/>
            <person name="Egli S."/>
            <person name="Spatafora J.W."/>
            <person name="Grigoriev I.V."/>
            <person name="Martin F.M."/>
        </authorList>
    </citation>
    <scope>NUCLEOTIDE SEQUENCE [LARGE SCALE GENOMIC DNA]</scope>
    <source>
        <strain evidence="2 3">CBS 459.81</strain>
    </source>
</reference>
<name>A0A8E2JJN1_9PEZI</name>
<evidence type="ECO:0008006" key="4">
    <source>
        <dbReference type="Google" id="ProtNLM"/>
    </source>
</evidence>
<gene>
    <name evidence="2" type="ORF">K432DRAFT_81629</name>
</gene>
<feature type="signal peptide" evidence="1">
    <location>
        <begin position="1"/>
        <end position="19"/>
    </location>
</feature>
<keyword evidence="1" id="KW-0732">Signal</keyword>
<organism evidence="2 3">
    <name type="scientific">Lepidopterella palustris CBS 459.81</name>
    <dbReference type="NCBI Taxonomy" id="1314670"/>
    <lineage>
        <taxon>Eukaryota</taxon>
        <taxon>Fungi</taxon>
        <taxon>Dikarya</taxon>
        <taxon>Ascomycota</taxon>
        <taxon>Pezizomycotina</taxon>
        <taxon>Dothideomycetes</taxon>
        <taxon>Pleosporomycetidae</taxon>
        <taxon>Mytilinidiales</taxon>
        <taxon>Argynnaceae</taxon>
        <taxon>Lepidopterella</taxon>
    </lineage>
</organism>
<accession>A0A8E2JJN1</accession>
<proteinExistence type="predicted"/>
<dbReference type="Proteomes" id="UP000250266">
    <property type="component" value="Unassembled WGS sequence"/>
</dbReference>
<sequence length="103" mass="11366">MCSPIHILCCILGIRAFLARKTSLSRAFHACVKFLLVYRSSSSFGGDELLICINLPLACNLTCSCCLSYFSLLYNSFGPNLAPITCQFGRLYRGVAINMSNKK</sequence>